<evidence type="ECO:0000256" key="1">
    <source>
        <dbReference type="ARBA" id="ARBA00001946"/>
    </source>
</evidence>
<sequence>MKVFTLVLVLKKSQILLGLKKRGLGVGKWNGFGGKIESRETVIQAAIRELQEESGILVEESNLTERGIITMDFPKGEIPFKVHVFHCSDYKGEIMETEEMKPQWFDVQHLPYDLMWSEARIWYPVFLSGTSFHASFSYNAAGDIIKHTITQKP</sequence>
<evidence type="ECO:0000256" key="5">
    <source>
        <dbReference type="ARBA" id="ARBA00022723"/>
    </source>
</evidence>
<proteinExistence type="inferred from homology"/>
<evidence type="ECO:0000256" key="20">
    <source>
        <dbReference type="ARBA" id="ARBA00048002"/>
    </source>
</evidence>
<feature type="domain" description="Nudix hydrolase" evidence="24">
    <location>
        <begin position="1"/>
        <end position="128"/>
    </location>
</feature>
<dbReference type="AlphaFoldDB" id="A0A8J2S1Z7"/>
<comment type="catalytic activity">
    <reaction evidence="10">
        <text>2-oxo-dATP + H2O = 2-oxo-dAMP + diphosphate + H(+)</text>
        <dbReference type="Rhea" id="RHEA:31583"/>
        <dbReference type="ChEBI" id="CHEBI:15377"/>
        <dbReference type="ChEBI" id="CHEBI:15378"/>
        <dbReference type="ChEBI" id="CHEBI:33019"/>
        <dbReference type="ChEBI" id="CHEBI:63212"/>
        <dbReference type="ChEBI" id="CHEBI:77897"/>
        <dbReference type="EC" id="3.6.1.56"/>
    </reaction>
    <physiologicalReaction direction="left-to-right" evidence="10">
        <dbReference type="Rhea" id="RHEA:31584"/>
    </physiologicalReaction>
</comment>
<dbReference type="InterPro" id="IPR000086">
    <property type="entry name" value="NUDIX_hydrolase_dom"/>
</dbReference>
<comment type="function">
    <text evidence="23">Oxidized purine nucleoside triphosphate hydrolase which is a prominent sanitizer of the oxidized nucleotide pool. Catalyzes the hydrolysis of 2-oxo-dATP (2-hydroxy-dATP) into 2-oxo-dAMP. Also has a significant hydrolase activity toward 2-oxo-ATP, 8-oxo-dGTP and 8-oxo-dATP. Through the hydrolysis of oxidized purine nucleoside triphosphates, prevents their incorporation into DNA and the subsequent transversions A:T to C:G and G:C to T:A. Also catalyzes the hydrolysis of methylated purine nucleoside triphosphate preventing their integration into DNA. Through this antimutagenic activity protects cells from oxidative stress.</text>
</comment>
<dbReference type="GO" id="GO:0005737">
    <property type="term" value="C:cytoplasm"/>
    <property type="evidence" value="ECO:0007669"/>
    <property type="project" value="TreeGrafter"/>
</dbReference>
<comment type="catalytic activity">
    <reaction evidence="20">
        <text>N(6)-methyl-ATP + H2O = N(6)-methyl-AMP + diphosphate + H(+)</text>
        <dbReference type="Rhea" id="RHEA:67608"/>
        <dbReference type="ChEBI" id="CHEBI:15377"/>
        <dbReference type="ChEBI" id="CHEBI:15378"/>
        <dbReference type="ChEBI" id="CHEBI:33019"/>
        <dbReference type="ChEBI" id="CHEBI:144842"/>
        <dbReference type="ChEBI" id="CHEBI:172873"/>
    </reaction>
    <physiologicalReaction direction="left-to-right" evidence="20">
        <dbReference type="Rhea" id="RHEA:67609"/>
    </physiologicalReaction>
</comment>
<dbReference type="PROSITE" id="PS00893">
    <property type="entry name" value="NUDIX_BOX"/>
    <property type="match status" value="1"/>
</dbReference>
<dbReference type="GO" id="GO:0008828">
    <property type="term" value="F:dATP diphosphatase activity"/>
    <property type="evidence" value="ECO:0007669"/>
    <property type="project" value="UniProtKB-EC"/>
</dbReference>
<dbReference type="PRINTS" id="PR01403">
    <property type="entry name" value="8OXTPHPHTASE"/>
</dbReference>
<dbReference type="SUPFAM" id="SSF55811">
    <property type="entry name" value="Nudix"/>
    <property type="match status" value="1"/>
</dbReference>
<keyword evidence="8" id="KW-0539">Nucleus</keyword>
<dbReference type="CDD" id="cd03427">
    <property type="entry name" value="NUDIX_MTH1_Nudt1"/>
    <property type="match status" value="1"/>
</dbReference>
<evidence type="ECO:0000256" key="2">
    <source>
        <dbReference type="ARBA" id="ARBA00004123"/>
    </source>
</evidence>
<evidence type="ECO:0000256" key="7">
    <source>
        <dbReference type="ARBA" id="ARBA00022842"/>
    </source>
</evidence>
<evidence type="ECO:0000256" key="17">
    <source>
        <dbReference type="ARBA" id="ARBA00030682"/>
    </source>
</evidence>
<evidence type="ECO:0000256" key="12">
    <source>
        <dbReference type="ARBA" id="ARBA00024596"/>
    </source>
</evidence>
<evidence type="ECO:0000256" key="18">
    <source>
        <dbReference type="ARBA" id="ARBA00031927"/>
    </source>
</evidence>
<comment type="catalytic activity">
    <reaction evidence="9">
        <text>8-oxo-dATP + H2O = 8-oxo-dAMP + diphosphate + H(+)</text>
        <dbReference type="Rhea" id="RHEA:65396"/>
        <dbReference type="ChEBI" id="CHEBI:15377"/>
        <dbReference type="ChEBI" id="CHEBI:15378"/>
        <dbReference type="ChEBI" id="CHEBI:33019"/>
        <dbReference type="ChEBI" id="CHEBI:71361"/>
        <dbReference type="ChEBI" id="CHEBI:172871"/>
    </reaction>
    <physiologicalReaction direction="left-to-right" evidence="9">
        <dbReference type="Rhea" id="RHEA:65397"/>
    </physiologicalReaction>
</comment>
<dbReference type="InterPro" id="IPR015797">
    <property type="entry name" value="NUDIX_hydrolase-like_dom_sf"/>
</dbReference>
<dbReference type="PROSITE" id="PS51462">
    <property type="entry name" value="NUDIX"/>
    <property type="match status" value="1"/>
</dbReference>
<evidence type="ECO:0000256" key="13">
    <source>
        <dbReference type="ARBA" id="ARBA00026103"/>
    </source>
</evidence>
<keyword evidence="5" id="KW-0479">Metal-binding</keyword>
<comment type="subcellular location">
    <subcellularLocation>
        <location evidence="2">Nucleus</location>
    </subcellularLocation>
</comment>
<comment type="catalytic activity">
    <reaction evidence="22">
        <text>N(6)-methyl-dATP + H2O = N(6)-methyl-dAMP + diphosphate + H(+)</text>
        <dbReference type="Rhea" id="RHEA:67604"/>
        <dbReference type="ChEBI" id="CHEBI:15377"/>
        <dbReference type="ChEBI" id="CHEBI:15378"/>
        <dbReference type="ChEBI" id="CHEBI:33019"/>
        <dbReference type="ChEBI" id="CHEBI:169976"/>
        <dbReference type="ChEBI" id="CHEBI:172872"/>
    </reaction>
    <physiologicalReaction direction="left-to-right" evidence="22">
        <dbReference type="Rhea" id="RHEA:67605"/>
    </physiologicalReaction>
</comment>
<dbReference type="GO" id="GO:0005634">
    <property type="term" value="C:nucleus"/>
    <property type="evidence" value="ECO:0007669"/>
    <property type="project" value="UniProtKB-SubCell"/>
</dbReference>
<name>A0A8J2S1Z7_9CRUS</name>
<dbReference type="PANTHER" id="PTHR43758">
    <property type="entry name" value="7,8-DIHYDRO-8-OXOGUANINE TRIPHOSPHATASE"/>
    <property type="match status" value="1"/>
</dbReference>
<dbReference type="PANTHER" id="PTHR43758:SF2">
    <property type="entry name" value="OXIDIZED PURINE NUCLEOSIDE TRIPHOSPHATE HYDROLASE"/>
    <property type="match status" value="1"/>
</dbReference>
<dbReference type="Proteomes" id="UP000789390">
    <property type="component" value="Unassembled WGS sequence"/>
</dbReference>
<dbReference type="InterPro" id="IPR003563">
    <property type="entry name" value="8ODP"/>
</dbReference>
<evidence type="ECO:0000256" key="15">
    <source>
        <dbReference type="ARBA" id="ARBA00029673"/>
    </source>
</evidence>
<keyword evidence="7" id="KW-0460">Magnesium</keyword>
<keyword evidence="6" id="KW-0378">Hydrolase</keyword>
<organism evidence="25 26">
    <name type="scientific">Daphnia galeata</name>
    <dbReference type="NCBI Taxonomy" id="27404"/>
    <lineage>
        <taxon>Eukaryota</taxon>
        <taxon>Metazoa</taxon>
        <taxon>Ecdysozoa</taxon>
        <taxon>Arthropoda</taxon>
        <taxon>Crustacea</taxon>
        <taxon>Branchiopoda</taxon>
        <taxon>Diplostraca</taxon>
        <taxon>Cladocera</taxon>
        <taxon>Anomopoda</taxon>
        <taxon>Daphniidae</taxon>
        <taxon>Daphnia</taxon>
    </lineage>
</organism>
<gene>
    <name evidence="25" type="ORF">DGAL_LOCUS11255</name>
</gene>
<evidence type="ECO:0000256" key="6">
    <source>
        <dbReference type="ARBA" id="ARBA00022801"/>
    </source>
</evidence>
<comment type="similarity">
    <text evidence="3">Belongs to the Nudix hydrolase family.</text>
</comment>
<comment type="catalytic activity">
    <reaction evidence="12">
        <text>2-oxo-ATP + H2O = 2-oxo-AMP + diphosphate + H(+)</text>
        <dbReference type="Rhea" id="RHEA:67392"/>
        <dbReference type="ChEBI" id="CHEBI:15377"/>
        <dbReference type="ChEBI" id="CHEBI:15378"/>
        <dbReference type="ChEBI" id="CHEBI:33019"/>
        <dbReference type="ChEBI" id="CHEBI:71395"/>
        <dbReference type="ChEBI" id="CHEBI:172878"/>
    </reaction>
    <physiologicalReaction direction="left-to-right" evidence="12">
        <dbReference type="Rhea" id="RHEA:67393"/>
    </physiologicalReaction>
</comment>
<reference evidence="25" key="1">
    <citation type="submission" date="2021-11" db="EMBL/GenBank/DDBJ databases">
        <authorList>
            <person name="Schell T."/>
        </authorList>
    </citation>
    <scope>NUCLEOTIDE SEQUENCE</scope>
    <source>
        <strain evidence="25">M5</strain>
    </source>
</reference>
<evidence type="ECO:0000256" key="16">
    <source>
        <dbReference type="ARBA" id="ARBA00030634"/>
    </source>
</evidence>
<evidence type="ECO:0000313" key="26">
    <source>
        <dbReference type="Proteomes" id="UP000789390"/>
    </source>
</evidence>
<evidence type="ECO:0000256" key="23">
    <source>
        <dbReference type="ARBA" id="ARBA00053094"/>
    </source>
</evidence>
<evidence type="ECO:0000256" key="10">
    <source>
        <dbReference type="ARBA" id="ARBA00024459"/>
    </source>
</evidence>
<evidence type="ECO:0000256" key="11">
    <source>
        <dbReference type="ARBA" id="ARBA00024486"/>
    </source>
</evidence>
<dbReference type="Pfam" id="PF00293">
    <property type="entry name" value="NUDIX"/>
    <property type="match status" value="1"/>
</dbReference>
<dbReference type="EMBL" id="CAKKLH010000280">
    <property type="protein sequence ID" value="CAH0107916.1"/>
    <property type="molecule type" value="Genomic_DNA"/>
</dbReference>
<dbReference type="GO" id="GO:0042262">
    <property type="term" value="P:DNA protection"/>
    <property type="evidence" value="ECO:0007669"/>
    <property type="project" value="InterPro"/>
</dbReference>
<evidence type="ECO:0000313" key="25">
    <source>
        <dbReference type="EMBL" id="CAH0107916.1"/>
    </source>
</evidence>
<dbReference type="EC" id="3.6.1.56" evidence="13"/>
<comment type="caution">
    <text evidence="25">The sequence shown here is derived from an EMBL/GenBank/DDBJ whole genome shotgun (WGS) entry which is preliminary data.</text>
</comment>
<keyword evidence="26" id="KW-1185">Reference proteome</keyword>
<dbReference type="Gene3D" id="3.90.79.10">
    <property type="entry name" value="Nucleoside Triphosphate Pyrophosphohydrolase"/>
    <property type="match status" value="1"/>
</dbReference>
<evidence type="ECO:0000256" key="9">
    <source>
        <dbReference type="ARBA" id="ARBA00024448"/>
    </source>
</evidence>
<dbReference type="OrthoDB" id="408303at2759"/>
<dbReference type="InterPro" id="IPR020084">
    <property type="entry name" value="NUDIX_hydrolase_CS"/>
</dbReference>
<evidence type="ECO:0000256" key="21">
    <source>
        <dbReference type="ARBA" id="ARBA00048894"/>
    </source>
</evidence>
<evidence type="ECO:0000256" key="3">
    <source>
        <dbReference type="ARBA" id="ARBA00005582"/>
    </source>
</evidence>
<evidence type="ECO:0000259" key="24">
    <source>
        <dbReference type="PROSITE" id="PS51462"/>
    </source>
</evidence>
<dbReference type="GO" id="GO:0046872">
    <property type="term" value="F:metal ion binding"/>
    <property type="evidence" value="ECO:0007669"/>
    <property type="project" value="UniProtKB-KW"/>
</dbReference>
<evidence type="ECO:0000256" key="14">
    <source>
        <dbReference type="ARBA" id="ARBA00026218"/>
    </source>
</evidence>
<comment type="catalytic activity">
    <reaction evidence="21">
        <text>O(6)-methyl-dGTP + H2O = O(6)-methyl-dGMP + diphosphate + H(+)</text>
        <dbReference type="Rhea" id="RHEA:67600"/>
        <dbReference type="ChEBI" id="CHEBI:15377"/>
        <dbReference type="ChEBI" id="CHEBI:15378"/>
        <dbReference type="ChEBI" id="CHEBI:33019"/>
        <dbReference type="ChEBI" id="CHEBI:169974"/>
        <dbReference type="ChEBI" id="CHEBI:169975"/>
    </reaction>
    <physiologicalReaction direction="left-to-right" evidence="21">
        <dbReference type="Rhea" id="RHEA:67601"/>
    </physiologicalReaction>
</comment>
<comment type="catalytic activity">
    <reaction evidence="11">
        <text>8-oxo-dGTP + H2O = 8-oxo-dGMP + diphosphate + H(+)</text>
        <dbReference type="Rhea" id="RHEA:31575"/>
        <dbReference type="ChEBI" id="CHEBI:15377"/>
        <dbReference type="ChEBI" id="CHEBI:15378"/>
        <dbReference type="ChEBI" id="CHEBI:33019"/>
        <dbReference type="ChEBI" id="CHEBI:63224"/>
        <dbReference type="ChEBI" id="CHEBI:77896"/>
    </reaction>
    <physiologicalReaction direction="left-to-right" evidence="11">
        <dbReference type="Rhea" id="RHEA:31576"/>
    </physiologicalReaction>
</comment>
<evidence type="ECO:0000256" key="19">
    <source>
        <dbReference type="ARBA" id="ARBA00032071"/>
    </source>
</evidence>
<evidence type="ECO:0000256" key="22">
    <source>
        <dbReference type="ARBA" id="ARBA00049032"/>
    </source>
</evidence>
<protein>
    <recommendedName>
        <fullName evidence="14">Oxidized purine nucleoside triphosphate hydrolase</fullName>
        <ecNumber evidence="13">3.6.1.56</ecNumber>
    </recommendedName>
    <alternativeName>
        <fullName evidence="18">2-hydroxy-dATP diphosphatase</fullName>
    </alternativeName>
    <alternativeName>
        <fullName evidence="17">7,8-dihydro-8-oxoguanine triphosphatase</fullName>
    </alternativeName>
    <alternativeName>
        <fullName evidence="16">8-oxo-dGTPase</fullName>
    </alternativeName>
    <alternativeName>
        <fullName evidence="19">Methylated purine nucleoside triphosphate hydrolase</fullName>
    </alternativeName>
    <alternativeName>
        <fullName evidence="15">Nucleoside diphosphate-linked moiety X motif 1</fullName>
    </alternativeName>
</protein>
<accession>A0A8J2S1Z7</accession>
<comment type="subunit">
    <text evidence="4">Monomer.</text>
</comment>
<evidence type="ECO:0000256" key="8">
    <source>
        <dbReference type="ARBA" id="ARBA00023242"/>
    </source>
</evidence>
<comment type="cofactor">
    <cofactor evidence="1">
        <name>Mg(2+)</name>
        <dbReference type="ChEBI" id="CHEBI:18420"/>
    </cofactor>
</comment>
<evidence type="ECO:0000256" key="4">
    <source>
        <dbReference type="ARBA" id="ARBA00011245"/>
    </source>
</evidence>
<dbReference type="GO" id="GO:0008413">
    <property type="term" value="F:8-oxo-7,8-dihydroguanosine triphosphate pyrophosphatase activity"/>
    <property type="evidence" value="ECO:0007669"/>
    <property type="project" value="InterPro"/>
</dbReference>